<sequence>MGSQLKRYSSPLKFIVLILIFIIFGGTIFFITNDDVGVLNNQTNEDRIAQNKNNETKQDEIKQNDSNNTNDSESTHSLSGEEQNIINDSNPLVSFNEFVPNPVPVGSKGTYNLTFEMNDDGRFFVEADIEVENLSEDDWSEIVFYFIPNVFTTGNEKYEELLQIYRYSIDASADAKINHIHINEQSTDYELEYDTLRVLLSEPLLPNDKRLVSVSYEFSVPMNGMRFKQDQGNYHLAQWYPMLANYNSGWNKNDYFPIPESYHTNFSDFHVSFDIPEGFTIFSSSESDPSSGSTAGEFSALNVKEMFVSVLQNDMVFQSDYIEDIEIRISAFSEQSQDVDEALATAKDAISYFHNEVGNYPHKQFDIVLGENLPSMEYPGIVTISSVDPLVHEIAHQWFYGIISNDPFDESWFDEGFTTFATSYYFYDFWKYSEEESFDFPNRHLNSISKQGVIEPANSSVFDNEEQRLIGLYYGLAPIKIWELLKLNGMQDDATTFLKAYFDTYAYKQVNTIEFVRFAQSYFQMEGTVFFEEWLDF</sequence>
<evidence type="ECO:0000313" key="4">
    <source>
        <dbReference type="EMBL" id="MDP5272872.1"/>
    </source>
</evidence>
<dbReference type="InterPro" id="IPR034015">
    <property type="entry name" value="M1_LTA4H"/>
</dbReference>
<keyword evidence="2" id="KW-0472">Membrane</keyword>
<feature type="region of interest" description="Disordered" evidence="1">
    <location>
        <begin position="49"/>
        <end position="81"/>
    </location>
</feature>
<protein>
    <submittedName>
        <fullName evidence="4">M1 family metallopeptidase</fullName>
        <ecNumber evidence="4">3.4.11.-</ecNumber>
    </submittedName>
</protein>
<feature type="compositionally biased region" description="Low complexity" evidence="1">
    <location>
        <begin position="64"/>
        <end position="77"/>
    </location>
</feature>
<proteinExistence type="predicted"/>
<dbReference type="Gene3D" id="1.10.390.10">
    <property type="entry name" value="Neutral Protease Domain 2"/>
    <property type="match status" value="1"/>
</dbReference>
<dbReference type="InterPro" id="IPR014782">
    <property type="entry name" value="Peptidase_M1_dom"/>
</dbReference>
<dbReference type="Proteomes" id="UP001231941">
    <property type="component" value="Unassembled WGS sequence"/>
</dbReference>
<keyword evidence="2" id="KW-1133">Transmembrane helix</keyword>
<reference evidence="4 5" key="1">
    <citation type="submission" date="2023-08" db="EMBL/GenBank/DDBJ databases">
        <authorList>
            <person name="Park J.-S."/>
        </authorList>
    </citation>
    <scope>NUCLEOTIDE SEQUENCE [LARGE SCALE GENOMIC DNA]</scope>
    <source>
        <strain evidence="4 5">2205SS18-9</strain>
    </source>
</reference>
<organism evidence="4 5">
    <name type="scientific">Chengkuizengella axinellae</name>
    <dbReference type="NCBI Taxonomy" id="3064388"/>
    <lineage>
        <taxon>Bacteria</taxon>
        <taxon>Bacillati</taxon>
        <taxon>Bacillota</taxon>
        <taxon>Bacilli</taxon>
        <taxon>Bacillales</taxon>
        <taxon>Paenibacillaceae</taxon>
        <taxon>Chengkuizengella</taxon>
    </lineage>
</organism>
<feature type="compositionally biased region" description="Basic and acidic residues" evidence="1">
    <location>
        <begin position="49"/>
        <end position="63"/>
    </location>
</feature>
<evidence type="ECO:0000259" key="3">
    <source>
        <dbReference type="Pfam" id="PF01433"/>
    </source>
</evidence>
<dbReference type="EMBL" id="JAVAMP010000001">
    <property type="protein sequence ID" value="MDP5272872.1"/>
    <property type="molecule type" value="Genomic_DNA"/>
</dbReference>
<feature type="domain" description="Peptidase M1 membrane alanine aminopeptidase" evidence="3">
    <location>
        <begin position="390"/>
        <end position="533"/>
    </location>
</feature>
<evidence type="ECO:0000256" key="2">
    <source>
        <dbReference type="SAM" id="Phobius"/>
    </source>
</evidence>
<comment type="caution">
    <text evidence="4">The sequence shown here is derived from an EMBL/GenBank/DDBJ whole genome shotgun (WGS) entry which is preliminary data.</text>
</comment>
<accession>A0ABT9IU96</accession>
<dbReference type="InterPro" id="IPR027268">
    <property type="entry name" value="Peptidase_M4/M1_CTD_sf"/>
</dbReference>
<gene>
    <name evidence="4" type="ORF">Q5Y73_02010</name>
</gene>
<keyword evidence="5" id="KW-1185">Reference proteome</keyword>
<keyword evidence="4" id="KW-0378">Hydrolase</keyword>
<feature type="transmembrane region" description="Helical" evidence="2">
    <location>
        <begin position="12"/>
        <end position="31"/>
    </location>
</feature>
<dbReference type="SUPFAM" id="SSF55486">
    <property type="entry name" value="Metalloproteases ('zincins'), catalytic domain"/>
    <property type="match status" value="1"/>
</dbReference>
<dbReference type="CDD" id="cd09604">
    <property type="entry name" value="M1_APN_like"/>
    <property type="match status" value="1"/>
</dbReference>
<dbReference type="GO" id="GO:0004177">
    <property type="term" value="F:aminopeptidase activity"/>
    <property type="evidence" value="ECO:0007669"/>
    <property type="project" value="UniProtKB-KW"/>
</dbReference>
<keyword evidence="2" id="KW-0812">Transmembrane</keyword>
<dbReference type="PANTHER" id="PTHR45726:SF3">
    <property type="entry name" value="LEUKOTRIENE A-4 HYDROLASE"/>
    <property type="match status" value="1"/>
</dbReference>
<dbReference type="Pfam" id="PF01433">
    <property type="entry name" value="Peptidase_M1"/>
    <property type="match status" value="1"/>
</dbReference>
<dbReference type="EC" id="3.4.11.-" evidence="4"/>
<keyword evidence="4" id="KW-0645">Protease</keyword>
<evidence type="ECO:0000313" key="5">
    <source>
        <dbReference type="Proteomes" id="UP001231941"/>
    </source>
</evidence>
<dbReference type="RefSeq" id="WP_305990175.1">
    <property type="nucleotide sequence ID" value="NZ_JAVAMP010000001.1"/>
</dbReference>
<dbReference type="PANTHER" id="PTHR45726">
    <property type="entry name" value="LEUKOTRIENE A-4 HYDROLASE"/>
    <property type="match status" value="1"/>
</dbReference>
<name>A0ABT9IU96_9BACL</name>
<keyword evidence="4" id="KW-0031">Aminopeptidase</keyword>
<evidence type="ECO:0000256" key="1">
    <source>
        <dbReference type="SAM" id="MobiDB-lite"/>
    </source>
</evidence>